<evidence type="ECO:0000313" key="4">
    <source>
        <dbReference type="Proteomes" id="UP000238882"/>
    </source>
</evidence>
<proteinExistence type="predicted"/>
<organism evidence="3 4">
    <name type="scientific">Polaribacter porphyrae</name>
    <dbReference type="NCBI Taxonomy" id="1137780"/>
    <lineage>
        <taxon>Bacteria</taxon>
        <taxon>Pseudomonadati</taxon>
        <taxon>Bacteroidota</taxon>
        <taxon>Flavobacteriia</taxon>
        <taxon>Flavobacteriales</taxon>
        <taxon>Flavobacteriaceae</taxon>
    </lineage>
</organism>
<dbReference type="EMBL" id="MSCN01000001">
    <property type="protein sequence ID" value="PQJ80333.1"/>
    <property type="molecule type" value="Genomic_DNA"/>
</dbReference>
<dbReference type="Gene3D" id="3.30.70.1070">
    <property type="entry name" value="Sporulation related repeat"/>
    <property type="match status" value="1"/>
</dbReference>
<sequence>MIFKNRVYLVVVFCLTFSFGFFAQSKTNSSPEIKKLITKKRNFNRKYGYGYRIQIYYGNETKARSLQKKFKVNYPNVYTKLDYEQPYWKIKVGNYKTKLEADKAKLEYSEKFSGLIVIPLGK</sequence>
<dbReference type="Pfam" id="PF05036">
    <property type="entry name" value="SPOR"/>
    <property type="match status" value="1"/>
</dbReference>
<accession>A0A2S7WRV5</accession>
<dbReference type="InterPro" id="IPR007730">
    <property type="entry name" value="SPOR-like_dom"/>
</dbReference>
<name>A0A2S7WRV5_9FLAO</name>
<evidence type="ECO:0000259" key="2">
    <source>
        <dbReference type="Pfam" id="PF05036"/>
    </source>
</evidence>
<dbReference type="InterPro" id="IPR036680">
    <property type="entry name" value="SPOR-like_sf"/>
</dbReference>
<evidence type="ECO:0000313" key="3">
    <source>
        <dbReference type="EMBL" id="PQJ80333.1"/>
    </source>
</evidence>
<dbReference type="OrthoDB" id="2473397at2"/>
<evidence type="ECO:0000256" key="1">
    <source>
        <dbReference type="SAM" id="SignalP"/>
    </source>
</evidence>
<comment type="caution">
    <text evidence="3">The sequence shown here is derived from an EMBL/GenBank/DDBJ whole genome shotgun (WGS) entry which is preliminary data.</text>
</comment>
<feature type="domain" description="SPOR" evidence="2">
    <location>
        <begin position="49"/>
        <end position="109"/>
    </location>
</feature>
<keyword evidence="1" id="KW-0732">Signal</keyword>
<dbReference type="Proteomes" id="UP000238882">
    <property type="component" value="Unassembled WGS sequence"/>
</dbReference>
<dbReference type="GO" id="GO:0042834">
    <property type="term" value="F:peptidoglycan binding"/>
    <property type="evidence" value="ECO:0007669"/>
    <property type="project" value="InterPro"/>
</dbReference>
<feature type="chain" id="PRO_5015590606" description="SPOR domain-containing protein" evidence="1">
    <location>
        <begin position="24"/>
        <end position="122"/>
    </location>
</feature>
<feature type="signal peptide" evidence="1">
    <location>
        <begin position="1"/>
        <end position="23"/>
    </location>
</feature>
<protein>
    <recommendedName>
        <fullName evidence="2">SPOR domain-containing protein</fullName>
    </recommendedName>
</protein>
<reference evidence="3 4" key="1">
    <citation type="submission" date="2016-12" db="EMBL/GenBank/DDBJ databases">
        <title>Trade-off between light-utilization and light-protection in marine flavobacteria.</title>
        <authorList>
            <person name="Kumagai Y."/>
            <person name="Yoshizawa S."/>
            <person name="Kogure K."/>
            <person name="Iwasaki W."/>
        </authorList>
    </citation>
    <scope>NUCLEOTIDE SEQUENCE [LARGE SCALE GENOMIC DNA]</scope>
    <source>
        <strain evidence="3 4">NBRC 108759</strain>
    </source>
</reference>
<gene>
    <name evidence="3" type="ORF">BTO18_14625</name>
</gene>
<dbReference type="RefSeq" id="WP_105016931.1">
    <property type="nucleotide sequence ID" value="NZ_MSCN01000001.1"/>
</dbReference>
<keyword evidence="4" id="KW-1185">Reference proteome</keyword>
<dbReference type="AlphaFoldDB" id="A0A2S7WRV5"/>